<reference evidence="3 4" key="1">
    <citation type="submission" date="2019-07" db="EMBL/GenBank/DDBJ databases">
        <title>Complete genome sequence of Comamonas sp. NLF 7-7 isolated from livestock.</title>
        <authorList>
            <person name="Kim D.H."/>
            <person name="Kim J.G."/>
        </authorList>
    </citation>
    <scope>NUCLEOTIDE SEQUENCE [LARGE SCALE GENOMIC DNA]</scope>
    <source>
        <strain evidence="3 4">NLF 7-7</strain>
    </source>
</reference>
<dbReference type="Gene3D" id="3.40.50.850">
    <property type="entry name" value="Isochorismatase-like"/>
    <property type="match status" value="1"/>
</dbReference>
<dbReference type="CDD" id="cd01014">
    <property type="entry name" value="nicotinamidase_related"/>
    <property type="match status" value="1"/>
</dbReference>
<organism evidence="3 4">
    <name type="scientific">Comamonas flocculans</name>
    <dbReference type="NCBI Taxonomy" id="2597701"/>
    <lineage>
        <taxon>Bacteria</taxon>
        <taxon>Pseudomonadati</taxon>
        <taxon>Pseudomonadota</taxon>
        <taxon>Betaproteobacteria</taxon>
        <taxon>Burkholderiales</taxon>
        <taxon>Comamonadaceae</taxon>
        <taxon>Comamonas</taxon>
    </lineage>
</organism>
<accession>A0A5B8RZF8</accession>
<keyword evidence="4" id="KW-1185">Reference proteome</keyword>
<name>A0A5B8RZF8_9BURK</name>
<dbReference type="RefSeq" id="WP_146912889.1">
    <property type="nucleotide sequence ID" value="NZ_CP042344.1"/>
</dbReference>
<dbReference type="EMBL" id="CP042344">
    <property type="protein sequence ID" value="QEA13297.1"/>
    <property type="molecule type" value="Genomic_DNA"/>
</dbReference>
<dbReference type="KEGG" id="cof:FOZ74_09790"/>
<dbReference type="PANTHER" id="PTHR43540:SF6">
    <property type="entry name" value="ISOCHORISMATASE-LIKE DOMAIN-CONTAINING PROTEIN"/>
    <property type="match status" value="1"/>
</dbReference>
<dbReference type="Pfam" id="PF00857">
    <property type="entry name" value="Isochorismatase"/>
    <property type="match status" value="1"/>
</dbReference>
<sequence length="214" mass="23201">MTASATPKRALIVIDVQNEYLTGNLPIEYPDPQQSVAHVGIAMDAARAAGIPVIVVQQTAPATSPLFAVDSDGWQLHPAVASRPRDHYVRKTLPSAYPETGLAEWLREHGIDTLTVVGFMTHNCDASTINHALHNGTAVEFLHDASGAVSYRNQAGFASAEDIHRVFSVVLQSRFAAVLSTREWVHSVKTGAAPVRDSIYRSNRRARGLLKIDG</sequence>
<evidence type="ECO:0000259" key="2">
    <source>
        <dbReference type="Pfam" id="PF00857"/>
    </source>
</evidence>
<dbReference type="Proteomes" id="UP000321199">
    <property type="component" value="Chromosome"/>
</dbReference>
<evidence type="ECO:0000313" key="4">
    <source>
        <dbReference type="Proteomes" id="UP000321199"/>
    </source>
</evidence>
<gene>
    <name evidence="3" type="ORF">FOZ74_09790</name>
</gene>
<proteinExistence type="predicted"/>
<dbReference type="InterPro" id="IPR050272">
    <property type="entry name" value="Isochorismatase-like_hydrls"/>
</dbReference>
<keyword evidence="1 3" id="KW-0378">Hydrolase</keyword>
<dbReference type="OrthoDB" id="5360912at2"/>
<dbReference type="SUPFAM" id="SSF52499">
    <property type="entry name" value="Isochorismatase-like hydrolases"/>
    <property type="match status" value="1"/>
</dbReference>
<dbReference type="GO" id="GO:0016787">
    <property type="term" value="F:hydrolase activity"/>
    <property type="evidence" value="ECO:0007669"/>
    <property type="project" value="UniProtKB-KW"/>
</dbReference>
<dbReference type="InterPro" id="IPR036380">
    <property type="entry name" value="Isochorismatase-like_sf"/>
</dbReference>
<evidence type="ECO:0000313" key="3">
    <source>
        <dbReference type="EMBL" id="QEA13297.1"/>
    </source>
</evidence>
<feature type="domain" description="Isochorismatase-like" evidence="2">
    <location>
        <begin position="10"/>
        <end position="160"/>
    </location>
</feature>
<dbReference type="PANTHER" id="PTHR43540">
    <property type="entry name" value="PEROXYUREIDOACRYLATE/UREIDOACRYLATE AMIDOHYDROLASE-RELATED"/>
    <property type="match status" value="1"/>
</dbReference>
<evidence type="ECO:0000256" key="1">
    <source>
        <dbReference type="ARBA" id="ARBA00022801"/>
    </source>
</evidence>
<dbReference type="AlphaFoldDB" id="A0A5B8RZF8"/>
<protein>
    <submittedName>
        <fullName evidence="3">Cysteine hydrolase</fullName>
    </submittedName>
</protein>
<dbReference type="InterPro" id="IPR000868">
    <property type="entry name" value="Isochorismatase-like_dom"/>
</dbReference>